<name>A0A098C521_9BACT</name>
<feature type="coiled-coil region" evidence="1">
    <location>
        <begin position="38"/>
        <end position="152"/>
    </location>
</feature>
<dbReference type="PROSITE" id="PS51257">
    <property type="entry name" value="PROKAR_LIPOPROTEIN"/>
    <property type="match status" value="1"/>
</dbReference>
<keyword evidence="1" id="KW-0175">Coiled coil</keyword>
<gene>
    <name evidence="3" type="ORF">ING2E5B_2285</name>
</gene>
<evidence type="ECO:0000313" key="4">
    <source>
        <dbReference type="Proteomes" id="UP000032417"/>
    </source>
</evidence>
<accession>A0A098C521</accession>
<keyword evidence="4" id="KW-1185">Reference proteome</keyword>
<keyword evidence="2" id="KW-0812">Transmembrane</keyword>
<organism evidence="3 4">
    <name type="scientific">Fermentimonas caenicola</name>
    <dbReference type="NCBI Taxonomy" id="1562970"/>
    <lineage>
        <taxon>Bacteria</taxon>
        <taxon>Pseudomonadati</taxon>
        <taxon>Bacteroidota</taxon>
        <taxon>Bacteroidia</taxon>
        <taxon>Bacteroidales</taxon>
        <taxon>Dysgonomonadaceae</taxon>
        <taxon>Fermentimonas</taxon>
    </lineage>
</organism>
<keyword evidence="2" id="KW-1133">Transmembrane helix</keyword>
<evidence type="ECO:0000313" key="3">
    <source>
        <dbReference type="EMBL" id="CEA17012.1"/>
    </source>
</evidence>
<evidence type="ECO:0000256" key="1">
    <source>
        <dbReference type="SAM" id="Coils"/>
    </source>
</evidence>
<dbReference type="OrthoDB" id="9901172at2"/>
<keyword evidence="2" id="KW-0472">Membrane</keyword>
<dbReference type="KEGG" id="pbt:ING2E5B_2285"/>
<dbReference type="AlphaFoldDB" id="A0A098C521"/>
<sequence>MIPLKYKILFIASLLLISCKPKQVITEKISTKSDSSAVVLLEDEISQKETQIASLQSELNRFEEENFNLKSEISTYEINYDTTQPINPVTQKPPISSEIITRSNSQLEKTLNQYEVLLREASIENTHLTTKNINLQLIVEAMKEENKTLKSKSNPGTQLKSKLFLTGIISGIMICVISIMIIRK</sequence>
<feature type="transmembrane region" description="Helical" evidence="2">
    <location>
        <begin position="163"/>
        <end position="182"/>
    </location>
</feature>
<evidence type="ECO:0000256" key="2">
    <source>
        <dbReference type="SAM" id="Phobius"/>
    </source>
</evidence>
<protein>
    <submittedName>
        <fullName evidence="3">Uncharacterized protein</fullName>
    </submittedName>
</protein>
<reference evidence="3 4" key="1">
    <citation type="submission" date="2014-08" db="EMBL/GenBank/DDBJ databases">
        <authorList>
            <person name="Wibberg D."/>
        </authorList>
    </citation>
    <scope>NUCLEOTIDE SEQUENCE [LARGE SCALE GENOMIC DNA]</scope>
    <source>
        <strain evidence="4">ING2-E5B</strain>
    </source>
</reference>
<proteinExistence type="predicted"/>
<dbReference type="STRING" id="1562970.ING2E5B_2285"/>
<dbReference type="HOGENOM" id="CLU_1466957_0_0_10"/>
<dbReference type="EMBL" id="LN515532">
    <property type="protein sequence ID" value="CEA17012.1"/>
    <property type="molecule type" value="Genomic_DNA"/>
</dbReference>
<dbReference type="Proteomes" id="UP000032417">
    <property type="component" value="Chromosome 1"/>
</dbReference>